<sequence length="57" mass="6319">MTALCAHCGSGEHVRVVAVREGQDVWACRAHARKLAAPADDTLAALAWYQSERRRTR</sequence>
<evidence type="ECO:0000313" key="1">
    <source>
        <dbReference type="EMBL" id="MEU0706235.1"/>
    </source>
</evidence>
<reference evidence="1 2" key="1">
    <citation type="submission" date="2024-06" db="EMBL/GenBank/DDBJ databases">
        <title>The Natural Products Discovery Center: Release of the First 8490 Sequenced Strains for Exploring Actinobacteria Biosynthetic Diversity.</title>
        <authorList>
            <person name="Kalkreuter E."/>
            <person name="Kautsar S.A."/>
            <person name="Yang D."/>
            <person name="Bader C.D."/>
            <person name="Teijaro C.N."/>
            <person name="Fluegel L."/>
            <person name="Davis C.M."/>
            <person name="Simpson J.R."/>
            <person name="Lauterbach L."/>
            <person name="Steele A.D."/>
            <person name="Gui C."/>
            <person name="Meng S."/>
            <person name="Li G."/>
            <person name="Viehrig K."/>
            <person name="Ye F."/>
            <person name="Su P."/>
            <person name="Kiefer A.F."/>
            <person name="Nichols A."/>
            <person name="Cepeda A.J."/>
            <person name="Yan W."/>
            <person name="Fan B."/>
            <person name="Jiang Y."/>
            <person name="Adhikari A."/>
            <person name="Zheng C.-J."/>
            <person name="Schuster L."/>
            <person name="Cowan T.M."/>
            <person name="Smanski M.J."/>
            <person name="Chevrette M.G."/>
            <person name="De Carvalho L.P.S."/>
            <person name="Shen B."/>
        </authorList>
    </citation>
    <scope>NUCLEOTIDE SEQUENCE [LARGE SCALE GENOMIC DNA]</scope>
    <source>
        <strain evidence="1 2">NPDC006337</strain>
    </source>
</reference>
<dbReference type="RefSeq" id="WP_359656483.1">
    <property type="nucleotide sequence ID" value="NZ_JBEXZP010000135.1"/>
</dbReference>
<comment type="caution">
    <text evidence="1">The sequence shown here is derived from an EMBL/GenBank/DDBJ whole genome shotgun (WGS) entry which is preliminary data.</text>
</comment>
<dbReference type="Proteomes" id="UP001550378">
    <property type="component" value="Unassembled WGS sequence"/>
</dbReference>
<accession>A0ABV2VY72</accession>
<keyword evidence="2" id="KW-1185">Reference proteome</keyword>
<organism evidence="1 2">
    <name type="scientific">Streptomyces lavendulocolor</name>
    <dbReference type="NCBI Taxonomy" id="67316"/>
    <lineage>
        <taxon>Bacteria</taxon>
        <taxon>Bacillati</taxon>
        <taxon>Actinomycetota</taxon>
        <taxon>Actinomycetes</taxon>
        <taxon>Kitasatosporales</taxon>
        <taxon>Streptomycetaceae</taxon>
        <taxon>Streptomyces</taxon>
    </lineage>
</organism>
<protein>
    <submittedName>
        <fullName evidence="1">Uncharacterized protein</fullName>
    </submittedName>
</protein>
<dbReference type="EMBL" id="JBEXZR010000002">
    <property type="protein sequence ID" value="MEU0706235.1"/>
    <property type="molecule type" value="Genomic_DNA"/>
</dbReference>
<name>A0ABV2VY72_9ACTN</name>
<proteinExistence type="predicted"/>
<evidence type="ECO:0000313" key="2">
    <source>
        <dbReference type="Proteomes" id="UP001550378"/>
    </source>
</evidence>
<gene>
    <name evidence="1" type="ORF">ABZ508_02500</name>
</gene>